<feature type="region of interest" description="Disordered" evidence="1">
    <location>
        <begin position="1"/>
        <end position="68"/>
    </location>
</feature>
<proteinExistence type="predicted"/>
<dbReference type="RefSeq" id="WP_257718898.1">
    <property type="nucleotide sequence ID" value="NZ_JANJOU010000031.1"/>
</dbReference>
<organism evidence="2 3">
    <name type="scientific">Roseomonas populi</name>
    <dbReference type="NCBI Taxonomy" id="3121582"/>
    <lineage>
        <taxon>Bacteria</taxon>
        <taxon>Pseudomonadati</taxon>
        <taxon>Pseudomonadota</taxon>
        <taxon>Alphaproteobacteria</taxon>
        <taxon>Acetobacterales</taxon>
        <taxon>Roseomonadaceae</taxon>
        <taxon>Roseomonas</taxon>
    </lineage>
</organism>
<reference evidence="2 3" key="1">
    <citation type="submission" date="2022-06" db="EMBL/GenBank/DDBJ databases">
        <title>Roseomonas CN29.</title>
        <authorList>
            <person name="Cheng Y."/>
            <person name="He X."/>
        </authorList>
    </citation>
    <scope>NUCLEOTIDE SEQUENCE [LARGE SCALE GENOMIC DNA]</scope>
    <source>
        <strain evidence="2 3">CN29</strain>
    </source>
</reference>
<dbReference type="Proteomes" id="UP001524642">
    <property type="component" value="Unassembled WGS sequence"/>
</dbReference>
<evidence type="ECO:0000313" key="3">
    <source>
        <dbReference type="Proteomes" id="UP001524642"/>
    </source>
</evidence>
<evidence type="ECO:0000313" key="2">
    <source>
        <dbReference type="EMBL" id="MCR0985245.1"/>
    </source>
</evidence>
<feature type="compositionally biased region" description="Low complexity" evidence="1">
    <location>
        <begin position="15"/>
        <end position="28"/>
    </location>
</feature>
<sequence>MAQEGSDDPGHDPGDSVPPGVAPVSPVPLTEEDRKVKRKLEQLGGGKPVERGQPQGQAETDGPEQLGR</sequence>
<evidence type="ECO:0000256" key="1">
    <source>
        <dbReference type="SAM" id="MobiDB-lite"/>
    </source>
</evidence>
<protein>
    <submittedName>
        <fullName evidence="2">Uncharacterized protein</fullName>
    </submittedName>
</protein>
<accession>A0ABT1XAV6</accession>
<keyword evidence="3" id="KW-1185">Reference proteome</keyword>
<gene>
    <name evidence="2" type="ORF">NRP21_24645</name>
</gene>
<name>A0ABT1XAV6_9PROT</name>
<comment type="caution">
    <text evidence="2">The sequence shown here is derived from an EMBL/GenBank/DDBJ whole genome shotgun (WGS) entry which is preliminary data.</text>
</comment>
<feature type="compositionally biased region" description="Basic and acidic residues" evidence="1">
    <location>
        <begin position="31"/>
        <end position="41"/>
    </location>
</feature>
<dbReference type="EMBL" id="JANJOU010000031">
    <property type="protein sequence ID" value="MCR0985245.1"/>
    <property type="molecule type" value="Genomic_DNA"/>
</dbReference>